<comment type="caution">
    <text evidence="1">The sequence shown here is derived from an EMBL/GenBank/DDBJ whole genome shotgun (WGS) entry which is preliminary data.</text>
</comment>
<sequence>MKQHLKTIKAYRARIAKYFSFIQGEYHIEKVPAKGAKDKTDFIDHKVWDREPEPATLSGLALALGFISIAELETYERDGKFAHIIKKARLKVEAEYEKRLHYQSATGAIFFLKNLGWTEKSDDSFLKEIPKTIKIEIVNSGPKLVSSEKDVTLN</sequence>
<dbReference type="Pfam" id="PF16677">
    <property type="entry name" value="GP3_package"/>
    <property type="match status" value="1"/>
</dbReference>
<dbReference type="Gene3D" id="1.10.132.80">
    <property type="match status" value="1"/>
</dbReference>
<keyword evidence="2" id="KW-1185">Reference proteome</keyword>
<reference evidence="1 2" key="1">
    <citation type="submission" date="2022-07" db="EMBL/GenBank/DDBJ databases">
        <title>Mucilaginibacter sp. JC4.</title>
        <authorList>
            <person name="Le V."/>
            <person name="Ko S.-R."/>
            <person name="Ahn C.-Y."/>
            <person name="Oh H.-M."/>
        </authorList>
    </citation>
    <scope>NUCLEOTIDE SEQUENCE [LARGE SCALE GENOMIC DNA]</scope>
    <source>
        <strain evidence="1 2">JC4</strain>
    </source>
</reference>
<dbReference type="Proteomes" id="UP001204376">
    <property type="component" value="Unassembled WGS sequence"/>
</dbReference>
<dbReference type="RefSeq" id="WP_256538983.1">
    <property type="nucleotide sequence ID" value="NZ_JANHOH010000002.1"/>
</dbReference>
<gene>
    <name evidence="1" type="ORF">NPE20_12505</name>
</gene>
<name>A0ABT1T2F1_9SPHI</name>
<accession>A0ABT1T2F1</accession>
<evidence type="ECO:0000313" key="2">
    <source>
        <dbReference type="Proteomes" id="UP001204376"/>
    </source>
</evidence>
<proteinExistence type="predicted"/>
<dbReference type="EMBL" id="JANHOH010000002">
    <property type="protein sequence ID" value="MCQ6958786.1"/>
    <property type="molecule type" value="Genomic_DNA"/>
</dbReference>
<protein>
    <submittedName>
        <fullName evidence="1">DNA-packaging protein</fullName>
    </submittedName>
</protein>
<evidence type="ECO:0000313" key="1">
    <source>
        <dbReference type="EMBL" id="MCQ6958786.1"/>
    </source>
</evidence>
<dbReference type="InterPro" id="IPR032066">
    <property type="entry name" value="GP3_package"/>
</dbReference>
<organism evidence="1 2">
    <name type="scientific">Mucilaginibacter aquariorum</name>
    <dbReference type="NCBI Taxonomy" id="2967225"/>
    <lineage>
        <taxon>Bacteria</taxon>
        <taxon>Pseudomonadati</taxon>
        <taxon>Bacteroidota</taxon>
        <taxon>Sphingobacteriia</taxon>
        <taxon>Sphingobacteriales</taxon>
        <taxon>Sphingobacteriaceae</taxon>
        <taxon>Mucilaginibacter</taxon>
    </lineage>
</organism>